<evidence type="ECO:0000256" key="1">
    <source>
        <dbReference type="SAM" id="MobiDB-lite"/>
    </source>
</evidence>
<sequence length="239" mass="26694">MRYQWSVALLSLVSLVALSGAKLRWKCELFDTSQEKSSTRTTFVDYFTNKPPLPSLPSRVPRSPKKCRPRPKNGVAGLPTGTGKVNVDKKEAVVRADTVESPTPEDRVAPRVKYARKQAPQSTELNIGPGFEEGNDPYGRSNPQGPRRFRPTHLKAADELEKPVAEQLDENVMPDFEFDEDDASPSEEDLPWCPEEPEEVTSSDCETSDLSLLSTTQLIELKQKCKVTAPPDRLKLIEN</sequence>
<dbReference type="EnsemblMetazoa" id="CJA40660.1">
    <property type="protein sequence ID" value="CJA40660.1"/>
    <property type="gene ID" value="WBGene00216508"/>
</dbReference>
<feature type="compositionally biased region" description="Acidic residues" evidence="1">
    <location>
        <begin position="176"/>
        <end position="201"/>
    </location>
</feature>
<accession>A0A8R1IPA4</accession>
<evidence type="ECO:0000313" key="3">
    <source>
        <dbReference type="EnsemblMetazoa" id="CJA40660.1"/>
    </source>
</evidence>
<feature type="region of interest" description="Disordered" evidence="1">
    <location>
        <begin position="113"/>
        <end position="150"/>
    </location>
</feature>
<feature type="compositionally biased region" description="Basic residues" evidence="1">
    <location>
        <begin position="62"/>
        <end position="71"/>
    </location>
</feature>
<protein>
    <submittedName>
        <fullName evidence="3">Uncharacterized protein</fullName>
    </submittedName>
</protein>
<keyword evidence="4" id="KW-1185">Reference proteome</keyword>
<keyword evidence="2" id="KW-0732">Signal</keyword>
<dbReference type="Proteomes" id="UP000005237">
    <property type="component" value="Unassembled WGS sequence"/>
</dbReference>
<name>A0A8R1IPA4_CAEJA</name>
<feature type="region of interest" description="Disordered" evidence="1">
    <location>
        <begin position="54"/>
        <end position="84"/>
    </location>
</feature>
<reference evidence="4" key="1">
    <citation type="submission" date="2010-08" db="EMBL/GenBank/DDBJ databases">
        <authorList>
            <consortium name="Caenorhabditis japonica Sequencing Consortium"/>
            <person name="Wilson R.K."/>
        </authorList>
    </citation>
    <scope>NUCLEOTIDE SEQUENCE [LARGE SCALE GENOMIC DNA]</scope>
    <source>
        <strain evidence="4">DF5081</strain>
    </source>
</reference>
<feature type="signal peptide" evidence="2">
    <location>
        <begin position="1"/>
        <end position="21"/>
    </location>
</feature>
<evidence type="ECO:0000313" key="4">
    <source>
        <dbReference type="Proteomes" id="UP000005237"/>
    </source>
</evidence>
<reference evidence="3" key="2">
    <citation type="submission" date="2022-06" db="UniProtKB">
        <authorList>
            <consortium name="EnsemblMetazoa"/>
        </authorList>
    </citation>
    <scope>IDENTIFICATION</scope>
    <source>
        <strain evidence="3">DF5081</strain>
    </source>
</reference>
<feature type="region of interest" description="Disordered" evidence="1">
    <location>
        <begin position="175"/>
        <end position="208"/>
    </location>
</feature>
<organism evidence="3 4">
    <name type="scientific">Caenorhabditis japonica</name>
    <dbReference type="NCBI Taxonomy" id="281687"/>
    <lineage>
        <taxon>Eukaryota</taxon>
        <taxon>Metazoa</taxon>
        <taxon>Ecdysozoa</taxon>
        <taxon>Nematoda</taxon>
        <taxon>Chromadorea</taxon>
        <taxon>Rhabditida</taxon>
        <taxon>Rhabditina</taxon>
        <taxon>Rhabditomorpha</taxon>
        <taxon>Rhabditoidea</taxon>
        <taxon>Rhabditidae</taxon>
        <taxon>Peloderinae</taxon>
        <taxon>Caenorhabditis</taxon>
    </lineage>
</organism>
<evidence type="ECO:0000256" key="2">
    <source>
        <dbReference type="SAM" id="SignalP"/>
    </source>
</evidence>
<dbReference type="AlphaFoldDB" id="A0A8R1IPA4"/>
<proteinExistence type="predicted"/>
<feature type="chain" id="PRO_5035721052" evidence="2">
    <location>
        <begin position="22"/>
        <end position="239"/>
    </location>
</feature>